<dbReference type="RefSeq" id="WP_344598514.1">
    <property type="nucleotide sequence ID" value="NZ_BAAARW010000049.1"/>
</dbReference>
<sequence>MDAEYDALEYAAHLDHILGQTTGLLAQRGDDQAVALLIDVHSMTLEFTEEIAATTHESWGDGPEWTRHTYHRVALLDVDEHIIPRFTDEVCERIIGVLSYVADRNNESYVSYVKPRAALPEIDVDWRTSLASQIAAEQATNQARRERRGVNRSVEDDLTFGSTEELRVYQALKHLQSLSRPERTIALAPLPGVYLREGHTWTPDLLVMGGGRLMVVEVDGPHHRAIRRRADDRNRDLQWERCGVHVVRLPVEDLRDDQELEKRLTEEIKRHLYP</sequence>
<dbReference type="Proteomes" id="UP001501231">
    <property type="component" value="Unassembled WGS sequence"/>
</dbReference>
<dbReference type="EMBL" id="BAAARW010000049">
    <property type="protein sequence ID" value="GAA2458956.1"/>
    <property type="molecule type" value="Genomic_DNA"/>
</dbReference>
<name>A0ABN3KG53_9ACTN</name>
<reference evidence="1 2" key="1">
    <citation type="journal article" date="2019" name="Int. J. Syst. Evol. Microbiol.">
        <title>The Global Catalogue of Microorganisms (GCM) 10K type strain sequencing project: providing services to taxonomists for standard genome sequencing and annotation.</title>
        <authorList>
            <consortium name="The Broad Institute Genomics Platform"/>
            <consortium name="The Broad Institute Genome Sequencing Center for Infectious Disease"/>
            <person name="Wu L."/>
            <person name="Ma J."/>
        </authorList>
    </citation>
    <scope>NUCLEOTIDE SEQUENCE [LARGE SCALE GENOMIC DNA]</scope>
    <source>
        <strain evidence="1 2">JCM 3325</strain>
    </source>
</reference>
<gene>
    <name evidence="1" type="ORF">GCM10010191_93800</name>
</gene>
<protein>
    <recommendedName>
        <fullName evidence="3">DUF559 domain-containing protein</fullName>
    </recommendedName>
</protein>
<proteinExistence type="predicted"/>
<accession>A0ABN3KG53</accession>
<evidence type="ECO:0000313" key="2">
    <source>
        <dbReference type="Proteomes" id="UP001501231"/>
    </source>
</evidence>
<evidence type="ECO:0008006" key="3">
    <source>
        <dbReference type="Google" id="ProtNLM"/>
    </source>
</evidence>
<organism evidence="1 2">
    <name type="scientific">Actinomadura vinacea</name>
    <dbReference type="NCBI Taxonomy" id="115336"/>
    <lineage>
        <taxon>Bacteria</taxon>
        <taxon>Bacillati</taxon>
        <taxon>Actinomycetota</taxon>
        <taxon>Actinomycetes</taxon>
        <taxon>Streptosporangiales</taxon>
        <taxon>Thermomonosporaceae</taxon>
        <taxon>Actinomadura</taxon>
    </lineage>
</organism>
<comment type="caution">
    <text evidence="1">The sequence shown here is derived from an EMBL/GenBank/DDBJ whole genome shotgun (WGS) entry which is preliminary data.</text>
</comment>
<keyword evidence="2" id="KW-1185">Reference proteome</keyword>
<evidence type="ECO:0000313" key="1">
    <source>
        <dbReference type="EMBL" id="GAA2458956.1"/>
    </source>
</evidence>